<dbReference type="Proteomes" id="UP001500367">
    <property type="component" value="Unassembled WGS sequence"/>
</dbReference>
<reference evidence="2" key="1">
    <citation type="journal article" date="2019" name="Int. J. Syst. Evol. Microbiol.">
        <title>The Global Catalogue of Microorganisms (GCM) 10K type strain sequencing project: providing services to taxonomists for standard genome sequencing and annotation.</title>
        <authorList>
            <consortium name="The Broad Institute Genomics Platform"/>
            <consortium name="The Broad Institute Genome Sequencing Center for Infectious Disease"/>
            <person name="Wu L."/>
            <person name="Ma J."/>
        </authorList>
    </citation>
    <scope>NUCLEOTIDE SEQUENCE [LARGE SCALE GENOMIC DNA]</scope>
    <source>
        <strain evidence="2">JCM 17069</strain>
    </source>
</reference>
<organism evidence="1 2">
    <name type="scientific">Flavobacterium cheonanense</name>
    <dbReference type="NCBI Taxonomy" id="706183"/>
    <lineage>
        <taxon>Bacteria</taxon>
        <taxon>Pseudomonadati</taxon>
        <taxon>Bacteroidota</taxon>
        <taxon>Flavobacteriia</taxon>
        <taxon>Flavobacteriales</taxon>
        <taxon>Flavobacteriaceae</taxon>
        <taxon>Flavobacterium</taxon>
    </lineage>
</organism>
<accession>A0ABP7VK88</accession>
<evidence type="ECO:0000313" key="2">
    <source>
        <dbReference type="Proteomes" id="UP001500367"/>
    </source>
</evidence>
<sequence length="113" mass="13201">MFSFYGFSQYKPTSFSARFNIIPSTLFDNHSNDKIKVISIEMLGKMAQKDILDINNINISPKQYSWYSDIRRIESHKIMALNIRQQDFCGRDFLIDSHSEAIQNLNLKSISYP</sequence>
<name>A0ABP7VK88_9FLAO</name>
<comment type="caution">
    <text evidence="1">The sequence shown here is derived from an EMBL/GenBank/DDBJ whole genome shotgun (WGS) entry which is preliminary data.</text>
</comment>
<evidence type="ECO:0000313" key="1">
    <source>
        <dbReference type="EMBL" id="GAA4068885.1"/>
    </source>
</evidence>
<proteinExistence type="predicted"/>
<protein>
    <submittedName>
        <fullName evidence="1">Uncharacterized protein</fullName>
    </submittedName>
</protein>
<gene>
    <name evidence="1" type="ORF">GCM10022389_12570</name>
</gene>
<keyword evidence="2" id="KW-1185">Reference proteome</keyword>
<dbReference type="EMBL" id="BAABCT010000002">
    <property type="protein sequence ID" value="GAA4068885.1"/>
    <property type="molecule type" value="Genomic_DNA"/>
</dbReference>